<evidence type="ECO:0000313" key="19">
    <source>
        <dbReference type="Proteomes" id="UP000617402"/>
    </source>
</evidence>
<comment type="similarity">
    <text evidence="13">Belongs to the helicase family. AddA subfamily.</text>
</comment>
<keyword evidence="2 13" id="KW-0547">Nucleotide-binding</keyword>
<evidence type="ECO:0000256" key="3">
    <source>
        <dbReference type="ARBA" id="ARBA00022763"/>
    </source>
</evidence>
<keyword evidence="10 13" id="KW-0413">Isomerase</keyword>
<comment type="catalytic activity">
    <reaction evidence="11 13">
        <text>Couples ATP hydrolysis with the unwinding of duplex DNA by translocating in the 3'-5' direction.</text>
        <dbReference type="EC" id="5.6.2.4"/>
    </reaction>
</comment>
<gene>
    <name evidence="13 18" type="primary">addA</name>
    <name evidence="18" type="ORF">H1S01_05765</name>
</gene>
<dbReference type="Pfam" id="PF00580">
    <property type="entry name" value="UvrD-helicase"/>
    <property type="match status" value="2"/>
</dbReference>
<evidence type="ECO:0000256" key="10">
    <source>
        <dbReference type="ARBA" id="ARBA00023235"/>
    </source>
</evidence>
<dbReference type="InterPro" id="IPR011604">
    <property type="entry name" value="PDDEXK-like_dom_sf"/>
</dbReference>
<feature type="compositionally biased region" description="Polar residues" evidence="15">
    <location>
        <begin position="575"/>
        <end position="589"/>
    </location>
</feature>
<dbReference type="Gene3D" id="3.90.320.10">
    <property type="match status" value="1"/>
</dbReference>
<evidence type="ECO:0000256" key="13">
    <source>
        <dbReference type="HAMAP-Rule" id="MF_01451"/>
    </source>
</evidence>
<evidence type="ECO:0000256" key="11">
    <source>
        <dbReference type="ARBA" id="ARBA00034617"/>
    </source>
</evidence>
<feature type="region of interest" description="Disordered" evidence="15">
    <location>
        <begin position="553"/>
        <end position="596"/>
    </location>
</feature>
<comment type="catalytic activity">
    <reaction evidence="12 13">
        <text>ATP + H2O = ADP + phosphate + H(+)</text>
        <dbReference type="Rhea" id="RHEA:13065"/>
        <dbReference type="ChEBI" id="CHEBI:15377"/>
        <dbReference type="ChEBI" id="CHEBI:15378"/>
        <dbReference type="ChEBI" id="CHEBI:30616"/>
        <dbReference type="ChEBI" id="CHEBI:43474"/>
        <dbReference type="ChEBI" id="CHEBI:456216"/>
        <dbReference type="EC" id="5.6.2.4"/>
    </reaction>
</comment>
<dbReference type="Gene3D" id="3.40.50.300">
    <property type="entry name" value="P-loop containing nucleotide triphosphate hydrolases"/>
    <property type="match status" value="3"/>
</dbReference>
<evidence type="ECO:0000256" key="1">
    <source>
        <dbReference type="ARBA" id="ARBA00022722"/>
    </source>
</evidence>
<feature type="domain" description="UvrD-like helicase C-terminal" evidence="17">
    <location>
        <begin position="570"/>
        <end position="867"/>
    </location>
</feature>
<dbReference type="InterPro" id="IPR011335">
    <property type="entry name" value="Restrct_endonuc-II-like"/>
</dbReference>
<dbReference type="PANTHER" id="PTHR11070:SF48">
    <property type="entry name" value="ATP-DEPENDENT HELICASE_NUCLEASE SUBUNIT A"/>
    <property type="match status" value="1"/>
</dbReference>
<name>A0ABR7SZP3_HELCL</name>
<comment type="function">
    <text evidence="13">The heterodimer acts as both an ATP-dependent DNA helicase and an ATP-dependent, dual-direction single-stranded exonuclease. Recognizes the chi site generating a DNA molecule suitable for the initiation of homologous recombination. The AddA nuclease domain is required for chi fragment generation; this subunit has the helicase and 3' -&gt; 5' nuclease activities.</text>
</comment>
<dbReference type="Proteomes" id="UP000617402">
    <property type="component" value="Unassembled WGS sequence"/>
</dbReference>
<comment type="subunit">
    <text evidence="13">Heterodimer of AddA and AddB/RexB.</text>
</comment>
<protein>
    <recommendedName>
        <fullName evidence="13">ATP-dependent helicase/nuclease subunit A</fullName>
        <ecNumber evidence="13">3.1.-.-</ecNumber>
        <ecNumber evidence="13">5.6.2.4</ecNumber>
    </recommendedName>
    <alternativeName>
        <fullName evidence="13">ATP-dependent helicase/nuclease AddA</fullName>
    </alternativeName>
    <alternativeName>
        <fullName evidence="13">DNA 3'-5' helicase AddA</fullName>
    </alternativeName>
</protein>
<dbReference type="NCBIfam" id="TIGR02785">
    <property type="entry name" value="addA_Gpos"/>
    <property type="match status" value="1"/>
</dbReference>
<keyword evidence="8 13" id="KW-0238">DNA-binding</keyword>
<dbReference type="PROSITE" id="PS51217">
    <property type="entry name" value="UVRD_HELICASE_CTER"/>
    <property type="match status" value="1"/>
</dbReference>
<evidence type="ECO:0000256" key="9">
    <source>
        <dbReference type="ARBA" id="ARBA00023204"/>
    </source>
</evidence>
<dbReference type="SUPFAM" id="SSF52540">
    <property type="entry name" value="P-loop containing nucleoside triphosphate hydrolases"/>
    <property type="match status" value="1"/>
</dbReference>
<accession>A0ABR7SZP3</accession>
<feature type="binding site" evidence="14">
    <location>
        <begin position="25"/>
        <end position="32"/>
    </location>
    <ligand>
        <name>ATP</name>
        <dbReference type="ChEBI" id="CHEBI:30616"/>
    </ligand>
</feature>
<dbReference type="EC" id="3.1.-.-" evidence="13"/>
<dbReference type="Pfam" id="PF12705">
    <property type="entry name" value="PDDEXK_1"/>
    <property type="match status" value="1"/>
</dbReference>
<evidence type="ECO:0000256" key="15">
    <source>
        <dbReference type="SAM" id="MobiDB-lite"/>
    </source>
</evidence>
<evidence type="ECO:0000259" key="17">
    <source>
        <dbReference type="PROSITE" id="PS51217"/>
    </source>
</evidence>
<keyword evidence="4 13" id="KW-0378">Hydrolase</keyword>
<dbReference type="EC" id="5.6.2.4" evidence="13"/>
<keyword evidence="3 13" id="KW-0227">DNA damage</keyword>
<dbReference type="InterPro" id="IPR027417">
    <property type="entry name" value="P-loop_NTPase"/>
</dbReference>
<dbReference type="InterPro" id="IPR038726">
    <property type="entry name" value="PDDEXK_AddAB-type"/>
</dbReference>
<dbReference type="InterPro" id="IPR000212">
    <property type="entry name" value="DNA_helicase_UvrD/REP"/>
</dbReference>
<dbReference type="InterPro" id="IPR014017">
    <property type="entry name" value="DNA_helicase_UvrD-like_C"/>
</dbReference>
<reference evidence="18 19" key="1">
    <citation type="submission" date="2020-07" db="EMBL/GenBank/DDBJ databases">
        <title>Draft whole-genome sequence of Heliobacterium chlorum DSM 3682, type strain.</title>
        <authorList>
            <person name="Kyndt J.A."/>
            <person name="Meyer T.E."/>
            <person name="Imhoff J.F."/>
        </authorList>
    </citation>
    <scope>NUCLEOTIDE SEQUENCE [LARGE SCALE GENOMIC DNA]</scope>
    <source>
        <strain evidence="18 19">DSM 3682</strain>
    </source>
</reference>
<dbReference type="InterPro" id="IPR014016">
    <property type="entry name" value="UvrD-like_ATP-bd"/>
</dbReference>
<dbReference type="HAMAP" id="MF_01451">
    <property type="entry name" value="AddA"/>
    <property type="match status" value="1"/>
</dbReference>
<dbReference type="InterPro" id="IPR014152">
    <property type="entry name" value="AddA"/>
</dbReference>
<evidence type="ECO:0000256" key="2">
    <source>
        <dbReference type="ARBA" id="ARBA00022741"/>
    </source>
</evidence>
<evidence type="ECO:0000256" key="5">
    <source>
        <dbReference type="ARBA" id="ARBA00022806"/>
    </source>
</evidence>
<keyword evidence="7 13" id="KW-0067">ATP-binding</keyword>
<proteinExistence type="inferred from homology"/>
<evidence type="ECO:0000256" key="8">
    <source>
        <dbReference type="ARBA" id="ARBA00023125"/>
    </source>
</evidence>
<dbReference type="Pfam" id="PF13361">
    <property type="entry name" value="UvrD_C"/>
    <property type="match status" value="1"/>
</dbReference>
<evidence type="ECO:0000313" key="18">
    <source>
        <dbReference type="EMBL" id="MBC9784018.1"/>
    </source>
</evidence>
<dbReference type="PROSITE" id="PS51198">
    <property type="entry name" value="UVRD_HELICASE_ATP_BIND"/>
    <property type="match status" value="1"/>
</dbReference>
<evidence type="ECO:0000256" key="12">
    <source>
        <dbReference type="ARBA" id="ARBA00048988"/>
    </source>
</evidence>
<dbReference type="CDD" id="cd17932">
    <property type="entry name" value="DEXQc_UvrD"/>
    <property type="match status" value="1"/>
</dbReference>
<organism evidence="18 19">
    <name type="scientific">Heliobacterium chlorum</name>
    <dbReference type="NCBI Taxonomy" id="2698"/>
    <lineage>
        <taxon>Bacteria</taxon>
        <taxon>Bacillati</taxon>
        <taxon>Bacillota</taxon>
        <taxon>Clostridia</taxon>
        <taxon>Eubacteriales</taxon>
        <taxon>Heliobacteriaceae</taxon>
        <taxon>Heliobacterium</taxon>
    </lineage>
</organism>
<evidence type="ECO:0000256" key="7">
    <source>
        <dbReference type="ARBA" id="ARBA00022840"/>
    </source>
</evidence>
<evidence type="ECO:0000256" key="6">
    <source>
        <dbReference type="ARBA" id="ARBA00022839"/>
    </source>
</evidence>
<keyword evidence="1 13" id="KW-0540">Nuclease</keyword>
<evidence type="ECO:0000256" key="14">
    <source>
        <dbReference type="PROSITE-ProRule" id="PRU00560"/>
    </source>
</evidence>
<dbReference type="EMBL" id="JACVHF010000003">
    <property type="protein sequence ID" value="MBC9784018.1"/>
    <property type="molecule type" value="Genomic_DNA"/>
</dbReference>
<keyword evidence="5 13" id="KW-0347">Helicase</keyword>
<dbReference type="GO" id="GO:0004386">
    <property type="term" value="F:helicase activity"/>
    <property type="evidence" value="ECO:0007669"/>
    <property type="project" value="UniProtKB-KW"/>
</dbReference>
<dbReference type="Gene3D" id="6.10.250.2380">
    <property type="match status" value="1"/>
</dbReference>
<sequence length="1346" mass="152707">MRDPKWTDEQWQAVTARGSDLLVAAAAGSGKTAVLVERIIGIIQEGIDVDRLLVVTFTNAAAAEMRERIGAALTKELAAHPEQKNLRHQLVLLNRAPITTLHSFCLDLVRRHYYRLDIDPAFRVADETEIALLRQDVLDDVFERLYEQVGETSGEKVLTIEASGNSESTPKTFEVLVDAYGGDRDDIALQEMVIQLYDKAMSQPWPEQWLQDILQVLRAAVQSESWEELPWFTALRRELSIDLAEVEGTLTRALALCRLPGGPVPYADGMITDIQMVQDMMMAAKHSWSRLHKLFEDMAFARAKAVRGQVDEGLKEEVTRRRNQAKKKLSSIKAKYFNRSPQDLLVDLQLALPAMEALVEVVLAFEREFKKAKLEKRLVDFNDLEHFCLRLLLDPASERSDPSPSSLALDLKDHFHEVLTDEYQDTNMVQETILRLLSSQNRFMVGDVKQSIYRFRLAEPGLFLEKYRSYGTYEEHTGEQEGGLIGQKIDLAKNFRSRSNVIHGVNFIFRQIMTEQAGEMDYDTKAELVHGANFPALPDDENRDLDRTIELHLIQRKPDGNDEASLSKEGGTDDSGAQGSDRNDSNGSAIDNVEGTEESELQVLEAAQYEARMVAKRIQELVDSAMLVFDKDQGGYRPVAYRDIVILMRGTRGRADTFLEEFRAVGVPAYAEVGAGYFEATEISVMLSLLRVIDNPRQDIPLVATLRSPLFRFTAEELAQIRLADSRGSYYEAARAFIERVEGTGPTDSDPRNSKLAERLGRFFKQVEDWRTLARRSPLSQLIWKIYQETGYYDYAGAMPGGGQRQANLRALHFRARQYEATSFRGLFRFLRFIERLQDQGGDLGTARALGEKENVVRIMSIHKSKGLEFPVVFMTALGTQFNTQDLNKDLLIHKNLGLGPIVVDTALRFRYPTVAKLAIQRRMYRETLAEEMRILYVALTRAKEKLILVGTIRNLEDSARQWVQDALASLEGSKGKSTEIGPLPDEVLLRAKSYIDWIGPSLACHHDGKDIHNWAAGLLNAENADDSAALQAQAATETVRVLAKSGLSRWKIQYWPKASLLRQEELEKVQRPLNPEWIEKLHRIEPVTGTDHVDSYLSWQYPYRDAAGIPAKVAVSKVKDRFAQMNLDSDELPGTDRWPESSQVECRHIPQKTSDRLIDIRPRFLQQQTRLSPVERGSAVHLVMQHLNYAENLTKEAIQKQVDSLVEREILTGEQRDVIELGEVLRFVESPLGQRLGQSRQILREVPFSLALSAQEVDPKSPPAEFLVVQGVIDCLFEEPDGWVLLDYKTDHRPASQSKDDWLEDLLQRYRGQINLYHRAIEKIMGTTVKDRYLYLISTGQELAL</sequence>
<comment type="cofactor">
    <cofactor evidence="13">
        <name>Mg(2+)</name>
        <dbReference type="ChEBI" id="CHEBI:18420"/>
    </cofactor>
</comment>
<keyword evidence="6 13" id="KW-0269">Exonuclease</keyword>
<evidence type="ECO:0000256" key="4">
    <source>
        <dbReference type="ARBA" id="ARBA00022801"/>
    </source>
</evidence>
<feature type="domain" description="UvrD-like helicase ATP-binding" evidence="16">
    <location>
        <begin position="4"/>
        <end position="498"/>
    </location>
</feature>
<dbReference type="PANTHER" id="PTHR11070">
    <property type="entry name" value="UVRD / RECB / PCRA DNA HELICASE FAMILY MEMBER"/>
    <property type="match status" value="1"/>
</dbReference>
<evidence type="ECO:0000259" key="16">
    <source>
        <dbReference type="PROSITE" id="PS51198"/>
    </source>
</evidence>
<dbReference type="SUPFAM" id="SSF52980">
    <property type="entry name" value="Restriction endonuclease-like"/>
    <property type="match status" value="1"/>
</dbReference>
<keyword evidence="9 13" id="KW-0234">DNA repair</keyword>
<comment type="caution">
    <text evidence="18">The sequence shown here is derived from an EMBL/GenBank/DDBJ whole genome shotgun (WGS) entry which is preliminary data.</text>
</comment>
<keyword evidence="19" id="KW-1185">Reference proteome</keyword>